<feature type="chain" id="PRO_5044860834" description="Bifunctional inhibitor/plant lipid transfer protein/seed storage helical domain-containing protein" evidence="3">
    <location>
        <begin position="27"/>
        <end position="114"/>
    </location>
</feature>
<dbReference type="Proteomes" id="UP001630127">
    <property type="component" value="Unassembled WGS sequence"/>
</dbReference>
<evidence type="ECO:0000259" key="4">
    <source>
        <dbReference type="Pfam" id="PF14368"/>
    </source>
</evidence>
<dbReference type="SUPFAM" id="SSF47699">
    <property type="entry name" value="Bifunctional inhibitor/lipid-transfer protein/seed storage 2S albumin"/>
    <property type="match status" value="1"/>
</dbReference>
<organism evidence="5 6">
    <name type="scientific">Cinchona calisaya</name>
    <dbReference type="NCBI Taxonomy" id="153742"/>
    <lineage>
        <taxon>Eukaryota</taxon>
        <taxon>Viridiplantae</taxon>
        <taxon>Streptophyta</taxon>
        <taxon>Embryophyta</taxon>
        <taxon>Tracheophyta</taxon>
        <taxon>Spermatophyta</taxon>
        <taxon>Magnoliopsida</taxon>
        <taxon>eudicotyledons</taxon>
        <taxon>Gunneridae</taxon>
        <taxon>Pentapetalae</taxon>
        <taxon>asterids</taxon>
        <taxon>lamiids</taxon>
        <taxon>Gentianales</taxon>
        <taxon>Rubiaceae</taxon>
        <taxon>Cinchonoideae</taxon>
        <taxon>Cinchoneae</taxon>
        <taxon>Cinchona</taxon>
    </lineage>
</organism>
<feature type="signal peptide" evidence="3">
    <location>
        <begin position="1"/>
        <end position="26"/>
    </location>
</feature>
<dbReference type="InterPro" id="IPR036312">
    <property type="entry name" value="Bifun_inhib/LTP/seed_sf"/>
</dbReference>
<evidence type="ECO:0000313" key="5">
    <source>
        <dbReference type="EMBL" id="KAL3521351.1"/>
    </source>
</evidence>
<evidence type="ECO:0000313" key="6">
    <source>
        <dbReference type="Proteomes" id="UP001630127"/>
    </source>
</evidence>
<comment type="caution">
    <text evidence="5">The sequence shown here is derived from an EMBL/GenBank/DDBJ whole genome shotgun (WGS) entry which is preliminary data.</text>
</comment>
<dbReference type="Gene3D" id="1.10.110.10">
    <property type="entry name" value="Plant lipid-transfer and hydrophobic proteins"/>
    <property type="match status" value="1"/>
</dbReference>
<dbReference type="Pfam" id="PF14368">
    <property type="entry name" value="LTP_2"/>
    <property type="match status" value="1"/>
</dbReference>
<proteinExistence type="predicted"/>
<dbReference type="PANTHER" id="PTHR33214:SF69">
    <property type="entry name" value="BIFUNCTIONAL INHIBITOR_LIPID-TRANSFER PROTEIN_SEED STORAGE 2S ALBUMIN SUPERFAMILY PROTEIN"/>
    <property type="match status" value="1"/>
</dbReference>
<keyword evidence="2" id="KW-0446">Lipid-binding</keyword>
<dbReference type="InterPro" id="IPR016140">
    <property type="entry name" value="Bifunc_inhib/LTP/seed_store"/>
</dbReference>
<dbReference type="InterPro" id="IPR033872">
    <property type="entry name" value="nsLTP2"/>
</dbReference>
<sequence length="114" mass="12437">MKKMSRSNFAIFLFVILASIFLPIPAMINPTDPAELKLCQDAIVVPCLEAINTGKPPSSTCCTNLHNHWTSCYCILNQVPDGRSTFSTSDAAVVLETCGVPTHLHCLMRTQVAN</sequence>
<keyword evidence="3" id="KW-0732">Signal</keyword>
<accession>A0ABD2ZR93</accession>
<protein>
    <recommendedName>
        <fullName evidence="4">Bifunctional inhibitor/plant lipid transfer protein/seed storage helical domain-containing protein</fullName>
    </recommendedName>
</protein>
<gene>
    <name evidence="5" type="ORF">ACH5RR_019500</name>
</gene>
<feature type="domain" description="Bifunctional inhibitor/plant lipid transfer protein/seed storage helical" evidence="4">
    <location>
        <begin position="30"/>
        <end position="105"/>
    </location>
</feature>
<dbReference type="GO" id="GO:0008289">
    <property type="term" value="F:lipid binding"/>
    <property type="evidence" value="ECO:0007669"/>
    <property type="project" value="UniProtKB-KW"/>
</dbReference>
<evidence type="ECO:0000256" key="3">
    <source>
        <dbReference type="SAM" id="SignalP"/>
    </source>
</evidence>
<evidence type="ECO:0000256" key="1">
    <source>
        <dbReference type="ARBA" id="ARBA00022448"/>
    </source>
</evidence>
<dbReference type="PANTHER" id="PTHR33214">
    <property type="entry name" value="BIFUNCTIONAL INHIBITOR/LIPID-TRANSFER PROTEIN/SEED STORAGE 2S ALBUMIN SUPERFAMILY PROTEIN"/>
    <property type="match status" value="1"/>
</dbReference>
<reference evidence="5 6" key="1">
    <citation type="submission" date="2024-11" db="EMBL/GenBank/DDBJ databases">
        <title>A near-complete genome assembly of Cinchona calisaya.</title>
        <authorList>
            <person name="Lian D.C."/>
            <person name="Zhao X.W."/>
            <person name="Wei L."/>
        </authorList>
    </citation>
    <scope>NUCLEOTIDE SEQUENCE [LARGE SCALE GENOMIC DNA]</scope>
    <source>
        <tissue evidence="5">Nenye</tissue>
    </source>
</reference>
<dbReference type="AlphaFoldDB" id="A0ABD2ZR93"/>
<keyword evidence="1" id="KW-0813">Transport</keyword>
<dbReference type="EMBL" id="JBJUIK010000008">
    <property type="protein sequence ID" value="KAL3521351.1"/>
    <property type="molecule type" value="Genomic_DNA"/>
</dbReference>
<evidence type="ECO:0000256" key="2">
    <source>
        <dbReference type="ARBA" id="ARBA00023121"/>
    </source>
</evidence>
<name>A0ABD2ZR93_9GENT</name>
<keyword evidence="6" id="KW-1185">Reference proteome</keyword>